<dbReference type="InterPro" id="IPR000757">
    <property type="entry name" value="Beta-glucanase-like"/>
</dbReference>
<name>A0A9P4IEA2_9PEZI</name>
<dbReference type="PANTHER" id="PTHR10963:SF55">
    <property type="entry name" value="GLYCOSIDE HYDROLASE FAMILY 16 PROTEIN"/>
    <property type="match status" value="1"/>
</dbReference>
<dbReference type="InterPro" id="IPR013320">
    <property type="entry name" value="ConA-like_dom_sf"/>
</dbReference>
<dbReference type="EMBL" id="ML978125">
    <property type="protein sequence ID" value="KAF2099299.1"/>
    <property type="molecule type" value="Genomic_DNA"/>
</dbReference>
<evidence type="ECO:0000256" key="1">
    <source>
        <dbReference type="ARBA" id="ARBA00006865"/>
    </source>
</evidence>
<proteinExistence type="inferred from homology"/>
<dbReference type="PROSITE" id="PS51762">
    <property type="entry name" value="GH16_2"/>
    <property type="match status" value="1"/>
</dbReference>
<comment type="similarity">
    <text evidence="1">Belongs to the glycosyl hydrolase 16 family.</text>
</comment>
<feature type="domain" description="GH16" evidence="3">
    <location>
        <begin position="97"/>
        <end position="411"/>
    </location>
</feature>
<evidence type="ECO:0000313" key="5">
    <source>
        <dbReference type="Proteomes" id="UP000799772"/>
    </source>
</evidence>
<keyword evidence="2" id="KW-0472">Membrane</keyword>
<dbReference type="GO" id="GO:0004553">
    <property type="term" value="F:hydrolase activity, hydrolyzing O-glycosyl compounds"/>
    <property type="evidence" value="ECO:0007669"/>
    <property type="project" value="InterPro"/>
</dbReference>
<reference evidence="4" key="1">
    <citation type="journal article" date="2020" name="Stud. Mycol.">
        <title>101 Dothideomycetes genomes: a test case for predicting lifestyles and emergence of pathogens.</title>
        <authorList>
            <person name="Haridas S."/>
            <person name="Albert R."/>
            <person name="Binder M."/>
            <person name="Bloem J."/>
            <person name="Labutti K."/>
            <person name="Salamov A."/>
            <person name="Andreopoulos B."/>
            <person name="Baker S."/>
            <person name="Barry K."/>
            <person name="Bills G."/>
            <person name="Bluhm B."/>
            <person name="Cannon C."/>
            <person name="Castanera R."/>
            <person name="Culley D."/>
            <person name="Daum C."/>
            <person name="Ezra D."/>
            <person name="Gonzalez J."/>
            <person name="Henrissat B."/>
            <person name="Kuo A."/>
            <person name="Liang C."/>
            <person name="Lipzen A."/>
            <person name="Lutzoni F."/>
            <person name="Magnuson J."/>
            <person name="Mondo S."/>
            <person name="Nolan M."/>
            <person name="Ohm R."/>
            <person name="Pangilinan J."/>
            <person name="Park H.-J."/>
            <person name="Ramirez L."/>
            <person name="Alfaro M."/>
            <person name="Sun H."/>
            <person name="Tritt A."/>
            <person name="Yoshinaga Y."/>
            <person name="Zwiers L.-H."/>
            <person name="Turgeon B."/>
            <person name="Goodwin S."/>
            <person name="Spatafora J."/>
            <person name="Crous P."/>
            <person name="Grigoriev I."/>
        </authorList>
    </citation>
    <scope>NUCLEOTIDE SEQUENCE</scope>
    <source>
        <strain evidence="4">CBS 133067</strain>
    </source>
</reference>
<sequence>MSEIGRPKRRFRSYRLKGDYERPWTQDPRMKKTRMNNWIVRIFIIIGVALSAFICYTATWKVGNHKYCLILDEDFHTLDTNIWSHEVQIDGFGVGSFDWDTTDPKNSFVDAEGLHIVPTLTNETTNINDDKLYNGYTLNLTKAGGDGSCTGTTNAQCSIHSNSTLGSMIPPVRSARLTTKGKKTIKYGRVEVTAKMPEGDWLWPAIWMMPEDNVYGVWPRSGEIDIAESRGNDVEYPAGGRDVYTTTLHWGPTTDTDAYWRTTSGKAIRRTDYTKEFHTFGLEWSRDYLYFYLDTRLVQIFFIKFGNEDLWTRGDFASMEENSTLLQDPWEKTGQSNTPFDQPFYLILNVAVGARNGFFPDNKAGKPWLDDGASSQWDFYHDADNWLPTWGEGNKRGMTVKSVKMWQEGACTA</sequence>
<dbReference type="FunFam" id="2.60.120.200:FF:000178">
    <property type="entry name" value="Glycoside hydrolase family 16 protein"/>
    <property type="match status" value="1"/>
</dbReference>
<dbReference type="Gene3D" id="2.60.120.200">
    <property type="match status" value="1"/>
</dbReference>
<gene>
    <name evidence="4" type="ORF">NA57DRAFT_38494</name>
</gene>
<evidence type="ECO:0000313" key="4">
    <source>
        <dbReference type="EMBL" id="KAF2099299.1"/>
    </source>
</evidence>
<keyword evidence="2" id="KW-0812">Transmembrane</keyword>
<comment type="caution">
    <text evidence="4">The sequence shown here is derived from an EMBL/GenBank/DDBJ whole genome shotgun (WGS) entry which is preliminary data.</text>
</comment>
<dbReference type="SUPFAM" id="SSF49899">
    <property type="entry name" value="Concanavalin A-like lectins/glucanases"/>
    <property type="match status" value="1"/>
</dbReference>
<keyword evidence="4" id="KW-0378">Hydrolase</keyword>
<dbReference type="OrthoDB" id="4781at2759"/>
<accession>A0A9P4IEA2</accession>
<dbReference type="Proteomes" id="UP000799772">
    <property type="component" value="Unassembled WGS sequence"/>
</dbReference>
<organism evidence="4 5">
    <name type="scientific">Rhizodiscina lignyota</name>
    <dbReference type="NCBI Taxonomy" id="1504668"/>
    <lineage>
        <taxon>Eukaryota</taxon>
        <taxon>Fungi</taxon>
        <taxon>Dikarya</taxon>
        <taxon>Ascomycota</taxon>
        <taxon>Pezizomycotina</taxon>
        <taxon>Dothideomycetes</taxon>
        <taxon>Pleosporomycetidae</taxon>
        <taxon>Aulographales</taxon>
        <taxon>Rhizodiscinaceae</taxon>
        <taxon>Rhizodiscina</taxon>
    </lineage>
</organism>
<feature type="transmembrane region" description="Helical" evidence="2">
    <location>
        <begin position="38"/>
        <end position="60"/>
    </location>
</feature>
<keyword evidence="5" id="KW-1185">Reference proteome</keyword>
<dbReference type="Pfam" id="PF00722">
    <property type="entry name" value="Glyco_hydro_16"/>
    <property type="match status" value="1"/>
</dbReference>
<keyword evidence="2" id="KW-1133">Transmembrane helix</keyword>
<protein>
    <submittedName>
        <fullName evidence="4">Glycosyl hydrolase</fullName>
    </submittedName>
</protein>
<dbReference type="InterPro" id="IPR050546">
    <property type="entry name" value="Glycosyl_Hydrlase_16"/>
</dbReference>
<dbReference type="GO" id="GO:0005975">
    <property type="term" value="P:carbohydrate metabolic process"/>
    <property type="evidence" value="ECO:0007669"/>
    <property type="project" value="InterPro"/>
</dbReference>
<dbReference type="AlphaFoldDB" id="A0A9P4IEA2"/>
<evidence type="ECO:0000256" key="2">
    <source>
        <dbReference type="SAM" id="Phobius"/>
    </source>
</evidence>
<evidence type="ECO:0000259" key="3">
    <source>
        <dbReference type="PROSITE" id="PS51762"/>
    </source>
</evidence>
<dbReference type="PANTHER" id="PTHR10963">
    <property type="entry name" value="GLYCOSYL HYDROLASE-RELATED"/>
    <property type="match status" value="1"/>
</dbReference>